<dbReference type="Gene3D" id="3.40.50.150">
    <property type="entry name" value="Vaccinia Virus protein VP39"/>
    <property type="match status" value="1"/>
</dbReference>
<keyword evidence="1 5" id="KW-0489">Methyltransferase</keyword>
<dbReference type="Pfam" id="PF13649">
    <property type="entry name" value="Methyltransf_25"/>
    <property type="match status" value="1"/>
</dbReference>
<organism evidence="5 6">
    <name type="scientific">Eiseniibacteriota bacterium</name>
    <dbReference type="NCBI Taxonomy" id="2212470"/>
    <lineage>
        <taxon>Bacteria</taxon>
        <taxon>Candidatus Eiseniibacteriota</taxon>
    </lineage>
</organism>
<evidence type="ECO:0000256" key="3">
    <source>
        <dbReference type="ARBA" id="ARBA00022691"/>
    </source>
</evidence>
<dbReference type="CDD" id="cd02440">
    <property type="entry name" value="AdoMet_MTases"/>
    <property type="match status" value="1"/>
</dbReference>
<accession>A0A538T6T8</accession>
<dbReference type="InterPro" id="IPR029063">
    <property type="entry name" value="SAM-dependent_MTases_sf"/>
</dbReference>
<dbReference type="PANTHER" id="PTHR43464:SF19">
    <property type="entry name" value="UBIQUINONE BIOSYNTHESIS O-METHYLTRANSFERASE, MITOCHONDRIAL"/>
    <property type="match status" value="1"/>
</dbReference>
<evidence type="ECO:0000256" key="1">
    <source>
        <dbReference type="ARBA" id="ARBA00022603"/>
    </source>
</evidence>
<dbReference type="GO" id="GO:0008168">
    <property type="term" value="F:methyltransferase activity"/>
    <property type="evidence" value="ECO:0007669"/>
    <property type="project" value="UniProtKB-KW"/>
</dbReference>
<name>A0A538T6T8_UNCEI</name>
<evidence type="ECO:0000313" key="5">
    <source>
        <dbReference type="EMBL" id="TMQ59360.1"/>
    </source>
</evidence>
<dbReference type="EMBL" id="VBOW01000022">
    <property type="protein sequence ID" value="TMQ59360.1"/>
    <property type="molecule type" value="Genomic_DNA"/>
</dbReference>
<keyword evidence="3" id="KW-0949">S-adenosyl-L-methionine</keyword>
<sequence>MIVVHSTTRRIRKAVTDLNPQAKQMADESMVRTLDAQARAIWPQESELIRRYELPDNIRILDVGCGPGEGSSRLAEMFPRADVLGVDVLDRSLDRARARFGHLAPRLRFENQSAFGLRAADRAFDLTVSRHVLHSIPHPDRVLAEQVRVTRRGGRLHLIPEDYGMLHFQRASLDPRDFWYEAPARFGEATETDLFIGRHVFAILMDLGLTDITIDYVVVDTIRVPRETFAAIIEAWRDGYVEPVAEFTRFTRKEAKAYFDQMIANIRDPRGYAAWMVPVVSARVP</sequence>
<dbReference type="Proteomes" id="UP000316852">
    <property type="component" value="Unassembled WGS sequence"/>
</dbReference>
<feature type="domain" description="Methyltransferase" evidence="4">
    <location>
        <begin position="60"/>
        <end position="154"/>
    </location>
</feature>
<dbReference type="AlphaFoldDB" id="A0A538T6T8"/>
<keyword evidence="2 5" id="KW-0808">Transferase</keyword>
<evidence type="ECO:0000313" key="6">
    <source>
        <dbReference type="Proteomes" id="UP000316852"/>
    </source>
</evidence>
<evidence type="ECO:0000256" key="2">
    <source>
        <dbReference type="ARBA" id="ARBA00022679"/>
    </source>
</evidence>
<protein>
    <submittedName>
        <fullName evidence="5">Methyltransferase domain-containing protein</fullName>
    </submittedName>
</protein>
<dbReference type="GO" id="GO:0032259">
    <property type="term" value="P:methylation"/>
    <property type="evidence" value="ECO:0007669"/>
    <property type="project" value="UniProtKB-KW"/>
</dbReference>
<comment type="caution">
    <text evidence="5">The sequence shown here is derived from an EMBL/GenBank/DDBJ whole genome shotgun (WGS) entry which is preliminary data.</text>
</comment>
<evidence type="ECO:0000259" key="4">
    <source>
        <dbReference type="Pfam" id="PF13649"/>
    </source>
</evidence>
<dbReference type="SUPFAM" id="SSF53335">
    <property type="entry name" value="S-adenosyl-L-methionine-dependent methyltransferases"/>
    <property type="match status" value="1"/>
</dbReference>
<gene>
    <name evidence="5" type="ORF">E6K76_04640</name>
</gene>
<dbReference type="InterPro" id="IPR041698">
    <property type="entry name" value="Methyltransf_25"/>
</dbReference>
<proteinExistence type="predicted"/>
<reference evidence="5 6" key="1">
    <citation type="journal article" date="2019" name="Nat. Microbiol.">
        <title>Mediterranean grassland soil C-N compound turnover is dependent on rainfall and depth, and is mediated by genomically divergent microorganisms.</title>
        <authorList>
            <person name="Diamond S."/>
            <person name="Andeer P.F."/>
            <person name="Li Z."/>
            <person name="Crits-Christoph A."/>
            <person name="Burstein D."/>
            <person name="Anantharaman K."/>
            <person name="Lane K.R."/>
            <person name="Thomas B.C."/>
            <person name="Pan C."/>
            <person name="Northen T.R."/>
            <person name="Banfield J.F."/>
        </authorList>
    </citation>
    <scope>NUCLEOTIDE SEQUENCE [LARGE SCALE GENOMIC DNA]</scope>
    <source>
        <strain evidence="5">WS_6</strain>
    </source>
</reference>
<dbReference type="PANTHER" id="PTHR43464">
    <property type="entry name" value="METHYLTRANSFERASE"/>
    <property type="match status" value="1"/>
</dbReference>